<feature type="domain" description="Hflx-type G" evidence="7">
    <location>
        <begin position="181"/>
        <end position="287"/>
    </location>
</feature>
<comment type="caution">
    <text evidence="8">The sequence shown here is derived from an EMBL/GenBank/DDBJ whole genome shotgun (WGS) entry which is preliminary data.</text>
</comment>
<dbReference type="Gene3D" id="3.40.50.300">
    <property type="entry name" value="P-loop containing nucleotide triphosphate hydrolases"/>
    <property type="match status" value="1"/>
</dbReference>
<keyword evidence="3 6" id="KW-0460">Magnesium</keyword>
<evidence type="ECO:0000256" key="4">
    <source>
        <dbReference type="ARBA" id="ARBA00023134"/>
    </source>
</evidence>
<keyword evidence="2 5" id="KW-0547">Nucleotide-binding</keyword>
<organism evidence="8 9">
    <name type="scientific">Halosegnis marinus</name>
    <dbReference type="NCBI Taxonomy" id="3034023"/>
    <lineage>
        <taxon>Archaea</taxon>
        <taxon>Methanobacteriati</taxon>
        <taxon>Methanobacteriota</taxon>
        <taxon>Stenosarchaea group</taxon>
        <taxon>Halobacteria</taxon>
        <taxon>Halobacteriales</taxon>
        <taxon>Natronomonadaceae</taxon>
        <taxon>Halosegnis</taxon>
    </lineage>
</organism>
<gene>
    <name evidence="8" type="ORF">ACFQJ4_01565</name>
</gene>
<feature type="binding site" evidence="5">
    <location>
        <begin position="221"/>
        <end position="225"/>
    </location>
    <ligand>
        <name>GTP</name>
        <dbReference type="ChEBI" id="CHEBI:37565"/>
    </ligand>
</feature>
<dbReference type="InterPro" id="IPR030394">
    <property type="entry name" value="G_HFLX_dom"/>
</dbReference>
<feature type="binding site" evidence="5">
    <location>
        <begin position="331"/>
        <end position="333"/>
    </location>
    <ligand>
        <name>GTP</name>
        <dbReference type="ChEBI" id="CHEBI:37565"/>
    </ligand>
</feature>
<dbReference type="AlphaFoldDB" id="A0ABD5ZL69"/>
<dbReference type="Proteomes" id="UP001596398">
    <property type="component" value="Unassembled WGS sequence"/>
</dbReference>
<dbReference type="PANTHER" id="PTHR10229">
    <property type="entry name" value="GTP-BINDING PROTEIN HFLX"/>
    <property type="match status" value="1"/>
</dbReference>
<evidence type="ECO:0000259" key="7">
    <source>
        <dbReference type="PROSITE" id="PS51705"/>
    </source>
</evidence>
<dbReference type="GeneID" id="79265658"/>
<keyword evidence="9" id="KW-1185">Reference proteome</keyword>
<dbReference type="SUPFAM" id="SSF52540">
    <property type="entry name" value="P-loop containing nucleoside triphosphate hydrolases"/>
    <property type="match status" value="1"/>
</dbReference>
<dbReference type="EMBL" id="JBHTAP010000001">
    <property type="protein sequence ID" value="MFC7233996.1"/>
    <property type="molecule type" value="Genomic_DNA"/>
</dbReference>
<dbReference type="PIRSF" id="PIRSF006809">
    <property type="entry name" value="GTP-binding_hflX_prd"/>
    <property type="match status" value="1"/>
</dbReference>
<sequence length="411" mass="44561">MSRTILAARTDSGTADTTELAALLAAEGHEVCATLAATRREHPDTNLGPALLDRVATAVRDHDAETVAVDADLTPAQTLAVADELPDGVRVRDRTRVVLDTFADRAGTEAARVQVRIGRLEYERELQRELLSAGDVEGFWPDDDHRSVRAIERRLTKARAELRDLPDPRERYRDRREAGFDLVAVVGYTNAGKSTLVRRLADDMTLDRAGSGSASVEDRPFETLSTTTRRATLNGRRVLLTDTVGFVSDLPHDLVRSFDATFAAAYEADAVLLVVDAADPPERMARKVRVAREQLSDADGTVVPVLNKTDAASDERLRAAADRFDGPVTASATEGDLADVRERLLDALPTATATLDLPNDGESMSLVSWCHDRADVRSVEYGERVTVELAGNPAVVAEAERRASEGEAAGQ</sequence>
<dbReference type="InterPro" id="IPR042108">
    <property type="entry name" value="GTPase_HflX_N_sf"/>
</dbReference>
<feature type="binding site" evidence="5">
    <location>
        <begin position="242"/>
        <end position="245"/>
    </location>
    <ligand>
        <name>GTP</name>
        <dbReference type="ChEBI" id="CHEBI:37565"/>
    </ligand>
</feature>
<evidence type="ECO:0000313" key="9">
    <source>
        <dbReference type="Proteomes" id="UP001596398"/>
    </source>
</evidence>
<dbReference type="PROSITE" id="PS51705">
    <property type="entry name" value="G_HFLX"/>
    <property type="match status" value="1"/>
</dbReference>
<dbReference type="GO" id="GO:0046872">
    <property type="term" value="F:metal ion binding"/>
    <property type="evidence" value="ECO:0007669"/>
    <property type="project" value="UniProtKB-KW"/>
</dbReference>
<proteinExistence type="predicted"/>
<dbReference type="GO" id="GO:0005525">
    <property type="term" value="F:GTP binding"/>
    <property type="evidence" value="ECO:0007669"/>
    <property type="project" value="UniProtKB-KW"/>
</dbReference>
<dbReference type="RefSeq" id="WP_276234993.1">
    <property type="nucleotide sequence ID" value="NZ_CP119802.1"/>
</dbReference>
<dbReference type="InterPro" id="IPR016496">
    <property type="entry name" value="GTPase_HflX"/>
</dbReference>
<dbReference type="PANTHER" id="PTHR10229:SF8">
    <property type="entry name" value="GTPASE HFLX"/>
    <property type="match status" value="1"/>
</dbReference>
<evidence type="ECO:0000256" key="1">
    <source>
        <dbReference type="ARBA" id="ARBA00022723"/>
    </source>
</evidence>
<dbReference type="Pfam" id="PF01926">
    <property type="entry name" value="MMR_HSR1"/>
    <property type="match status" value="1"/>
</dbReference>
<evidence type="ECO:0000313" key="8">
    <source>
        <dbReference type="EMBL" id="MFC7233996.1"/>
    </source>
</evidence>
<feature type="binding site" evidence="5">
    <location>
        <begin position="307"/>
        <end position="310"/>
    </location>
    <ligand>
        <name>GTP</name>
        <dbReference type="ChEBI" id="CHEBI:37565"/>
    </ligand>
</feature>
<reference evidence="8 9" key="1">
    <citation type="journal article" date="2019" name="Int. J. Syst. Evol. Microbiol.">
        <title>The Global Catalogue of Microorganisms (GCM) 10K type strain sequencing project: providing services to taxonomists for standard genome sequencing and annotation.</title>
        <authorList>
            <consortium name="The Broad Institute Genomics Platform"/>
            <consortium name="The Broad Institute Genome Sequencing Center for Infectious Disease"/>
            <person name="Wu L."/>
            <person name="Ma J."/>
        </authorList>
    </citation>
    <scope>NUCLEOTIDE SEQUENCE [LARGE SCALE GENOMIC DNA]</scope>
    <source>
        <strain evidence="8 9">DT85</strain>
    </source>
</reference>
<name>A0ABD5ZL69_9EURY</name>
<feature type="binding site" evidence="5">
    <location>
        <begin position="187"/>
        <end position="194"/>
    </location>
    <ligand>
        <name>GTP</name>
        <dbReference type="ChEBI" id="CHEBI:37565"/>
    </ligand>
</feature>
<feature type="binding site" evidence="6">
    <location>
        <position position="223"/>
    </location>
    <ligand>
        <name>Mg(2+)</name>
        <dbReference type="ChEBI" id="CHEBI:18420"/>
    </ligand>
</feature>
<evidence type="ECO:0000256" key="5">
    <source>
        <dbReference type="PIRSR" id="PIRSR006809-1"/>
    </source>
</evidence>
<dbReference type="InterPro" id="IPR025121">
    <property type="entry name" value="GTPase_HflX_N"/>
</dbReference>
<keyword evidence="4 5" id="KW-0342">GTP-binding</keyword>
<dbReference type="InterPro" id="IPR027417">
    <property type="entry name" value="P-loop_NTPase"/>
</dbReference>
<comment type="cofactor">
    <cofactor evidence="6">
        <name>Mg(2+)</name>
        <dbReference type="ChEBI" id="CHEBI:18420"/>
    </cofactor>
</comment>
<dbReference type="InterPro" id="IPR006073">
    <property type="entry name" value="GTP-bd"/>
</dbReference>
<dbReference type="Pfam" id="PF13167">
    <property type="entry name" value="GTP-bdg_N"/>
    <property type="match status" value="1"/>
</dbReference>
<evidence type="ECO:0000256" key="2">
    <source>
        <dbReference type="ARBA" id="ARBA00022741"/>
    </source>
</evidence>
<dbReference type="Gene3D" id="3.40.50.11060">
    <property type="entry name" value="GTPase HflX, N-terminal domain"/>
    <property type="match status" value="1"/>
</dbReference>
<feature type="binding site" evidence="6">
    <location>
        <position position="194"/>
    </location>
    <ligand>
        <name>Mg(2+)</name>
        <dbReference type="ChEBI" id="CHEBI:18420"/>
    </ligand>
</feature>
<keyword evidence="1 6" id="KW-0479">Metal-binding</keyword>
<accession>A0ABD5ZL69</accession>
<protein>
    <submittedName>
        <fullName evidence="8">GTPase</fullName>
    </submittedName>
</protein>
<evidence type="ECO:0000256" key="6">
    <source>
        <dbReference type="PIRSR" id="PIRSR006809-2"/>
    </source>
</evidence>
<evidence type="ECO:0000256" key="3">
    <source>
        <dbReference type="ARBA" id="ARBA00022842"/>
    </source>
</evidence>